<keyword evidence="1" id="KW-1277">Toxin-antitoxin system</keyword>
<sequence>MKKYRVRLSEEADESLYEIHGYLTLSSLNVDLARSFVAGLRNYTEKALRFFPSRFPVYKGDIRRVVYPKNTNYLIFFEINEESAEVFVLDVVNASRYTRYRDLM</sequence>
<dbReference type="InterPro" id="IPR035093">
    <property type="entry name" value="RelE/ParE_toxin_dom_sf"/>
</dbReference>
<dbReference type="InterPro" id="IPR007712">
    <property type="entry name" value="RelE/ParE_toxin"/>
</dbReference>
<gene>
    <name evidence="2" type="ORF">BECKDK2373B_GA0170837_106819</name>
</gene>
<dbReference type="AlphaFoldDB" id="A0A450SUU5"/>
<evidence type="ECO:0000256" key="1">
    <source>
        <dbReference type="ARBA" id="ARBA00022649"/>
    </source>
</evidence>
<proteinExistence type="predicted"/>
<dbReference type="Gene3D" id="3.30.2310.20">
    <property type="entry name" value="RelE-like"/>
    <property type="match status" value="1"/>
</dbReference>
<protein>
    <submittedName>
        <fullName evidence="2">ParE toxin of type II toxin-antitoxin system, parDE</fullName>
    </submittedName>
</protein>
<evidence type="ECO:0000313" key="2">
    <source>
        <dbReference type="EMBL" id="VFJ57745.1"/>
    </source>
</evidence>
<dbReference type="Pfam" id="PF05016">
    <property type="entry name" value="ParE_toxin"/>
    <property type="match status" value="1"/>
</dbReference>
<dbReference type="EMBL" id="CAADEX010000068">
    <property type="protein sequence ID" value="VFJ57745.1"/>
    <property type="molecule type" value="Genomic_DNA"/>
</dbReference>
<reference evidence="2" key="1">
    <citation type="submission" date="2019-02" db="EMBL/GenBank/DDBJ databases">
        <authorList>
            <person name="Gruber-Vodicka R. H."/>
            <person name="Seah K. B. B."/>
        </authorList>
    </citation>
    <scope>NUCLEOTIDE SEQUENCE</scope>
    <source>
        <strain evidence="2">BECK_DK47</strain>
    </source>
</reference>
<accession>A0A450SUU5</accession>
<organism evidence="2">
    <name type="scientific">Candidatus Kentrum sp. DK</name>
    <dbReference type="NCBI Taxonomy" id="2126562"/>
    <lineage>
        <taxon>Bacteria</taxon>
        <taxon>Pseudomonadati</taxon>
        <taxon>Pseudomonadota</taxon>
        <taxon>Gammaproteobacteria</taxon>
        <taxon>Candidatus Kentrum</taxon>
    </lineage>
</organism>
<name>A0A450SUU5_9GAMM</name>